<feature type="transmembrane region" description="Helical" evidence="1">
    <location>
        <begin position="267"/>
        <end position="289"/>
    </location>
</feature>
<evidence type="ECO:0000313" key="2">
    <source>
        <dbReference type="EMBL" id="MFD2674190.1"/>
    </source>
</evidence>
<keyword evidence="1" id="KW-0812">Transmembrane</keyword>
<evidence type="ECO:0000256" key="1">
    <source>
        <dbReference type="SAM" id="Phobius"/>
    </source>
</evidence>
<keyword evidence="1" id="KW-1133">Transmembrane helix</keyword>
<feature type="transmembrane region" description="Helical" evidence="1">
    <location>
        <begin position="136"/>
        <end position="164"/>
    </location>
</feature>
<comment type="caution">
    <text evidence="2">The sequence shown here is derived from an EMBL/GenBank/DDBJ whole genome shotgun (WGS) entry which is preliminary data.</text>
</comment>
<feature type="transmembrane region" description="Helical" evidence="1">
    <location>
        <begin position="176"/>
        <end position="197"/>
    </location>
</feature>
<proteinExistence type="predicted"/>
<keyword evidence="3" id="KW-1185">Reference proteome</keyword>
<reference evidence="3" key="1">
    <citation type="journal article" date="2019" name="Int. J. Syst. Evol. Microbiol.">
        <title>The Global Catalogue of Microorganisms (GCM) 10K type strain sequencing project: providing services to taxonomists for standard genome sequencing and annotation.</title>
        <authorList>
            <consortium name="The Broad Institute Genomics Platform"/>
            <consortium name="The Broad Institute Genome Sequencing Center for Infectious Disease"/>
            <person name="Wu L."/>
            <person name="Ma J."/>
        </authorList>
    </citation>
    <scope>NUCLEOTIDE SEQUENCE [LARGE SCALE GENOMIC DNA]</scope>
    <source>
        <strain evidence="3">TISTR 1511</strain>
    </source>
</reference>
<accession>A0ABW5RHR2</accession>
<organism evidence="2 3">
    <name type="scientific">Gulosibacter bifidus</name>
    <dbReference type="NCBI Taxonomy" id="272239"/>
    <lineage>
        <taxon>Bacteria</taxon>
        <taxon>Bacillati</taxon>
        <taxon>Actinomycetota</taxon>
        <taxon>Actinomycetes</taxon>
        <taxon>Micrococcales</taxon>
        <taxon>Microbacteriaceae</taxon>
        <taxon>Gulosibacter</taxon>
    </lineage>
</organism>
<dbReference type="EMBL" id="JBHUNF010000001">
    <property type="protein sequence ID" value="MFD2674190.1"/>
    <property type="molecule type" value="Genomic_DNA"/>
</dbReference>
<sequence length="433" mass="50083">MISKLIKKPMPQGLPERYEHPSVNRGEVHITRNVASNWFSQRWLRLHPMVQVFLIYLISRVVTSLIMLTYASKQEVTWQTPTAQPGFFEFANLWDAAWYRHIANDLYPTQLPEQQGLVTENAWAFMPLFPLMVRGIMAISGLPFEVITVCISLIAGFGCAYGLYQLLIKFTNHNTAMFSVVLLCVGPISPIFQVGYAEALHFWMLTALLRLMVARQWYTMLPLIFIASFTRPTGLAWAFTLALYIGYRYWNCYWKEREAFHMREQRAVWVAAIFSGIMGLAWLIIAGIVTGHPRAYLETEYAWRRHYTGDKETLPFTPWFHGADFWFGQPVGTIVVLVILVGVALWLSSRVLHRFGIEIRLWAIAYFSYIFAVFFPQSSTFRMIMPMFPAIVAPLALPRSPVYRVCAIICSVLAQVVWIHWMWFVIGRDWTPP</sequence>
<gene>
    <name evidence="2" type="ORF">ACFSUQ_02600</name>
</gene>
<name>A0ABW5RHR2_9MICO</name>
<evidence type="ECO:0000313" key="3">
    <source>
        <dbReference type="Proteomes" id="UP001597453"/>
    </source>
</evidence>
<feature type="transmembrane region" description="Helical" evidence="1">
    <location>
        <begin position="405"/>
        <end position="426"/>
    </location>
</feature>
<feature type="transmembrane region" description="Helical" evidence="1">
    <location>
        <begin position="359"/>
        <end position="375"/>
    </location>
</feature>
<evidence type="ECO:0008006" key="4">
    <source>
        <dbReference type="Google" id="ProtNLM"/>
    </source>
</evidence>
<feature type="transmembrane region" description="Helical" evidence="1">
    <location>
        <begin position="52"/>
        <end position="71"/>
    </location>
</feature>
<keyword evidence="1" id="KW-0472">Membrane</keyword>
<protein>
    <recommendedName>
        <fullName evidence="4">Integral membrane protein</fullName>
    </recommendedName>
</protein>
<feature type="transmembrane region" description="Helical" evidence="1">
    <location>
        <begin position="217"/>
        <end position="246"/>
    </location>
</feature>
<feature type="transmembrane region" description="Helical" evidence="1">
    <location>
        <begin position="325"/>
        <end position="347"/>
    </location>
</feature>
<dbReference type="RefSeq" id="WP_159421424.1">
    <property type="nucleotide sequence ID" value="NZ_JBHUNF010000001.1"/>
</dbReference>
<dbReference type="Proteomes" id="UP001597453">
    <property type="component" value="Unassembled WGS sequence"/>
</dbReference>